<sequence>MTHIFQGEHQAAEASVRESFAAYEAAGDEIGMAWARQNLAWIAFTEGRMVDAEERLLAASEAFERAGDLAGKGWSTGLLAYVRIYDGRFTEADELARQTLLDAREQGDRWTQGMMNVALGTSALWSGRIDDALGHAESAIANFPEGADSVGVVQALATRGRALVRRGRLDPGFQLLVSAEADHPFGPPNDMLRTSIAAASVTVGDAARAQQYLDGFDEIDIDIVGGSERHVALGLARLQEGDADAAFELLDALPGVADDTSSRWGWAVTALARAATGRSVEAYADAVETSGRSTYSDRVLARLAGACAAARAGDAAGAAVALDRARAAVPTGGDQVFPTIVAVAAAVVAEKLTLPELPERRAEAESALTRLGLPDSGWWAALRAAAGVEPARAEPPSG</sequence>
<dbReference type="AlphaFoldDB" id="A0A3C1KAU1"/>
<name>A0A3C1KAU1_9MICO</name>
<evidence type="ECO:0008006" key="3">
    <source>
        <dbReference type="Google" id="ProtNLM"/>
    </source>
</evidence>
<comment type="caution">
    <text evidence="1">The sequence shown here is derived from an EMBL/GenBank/DDBJ whole genome shotgun (WGS) entry which is preliminary data.</text>
</comment>
<dbReference type="Gene3D" id="1.25.40.10">
    <property type="entry name" value="Tetratricopeptide repeat domain"/>
    <property type="match status" value="1"/>
</dbReference>
<dbReference type="InterPro" id="IPR011990">
    <property type="entry name" value="TPR-like_helical_dom_sf"/>
</dbReference>
<protein>
    <recommendedName>
        <fullName evidence="3">Tetratricopeptide repeat protein</fullName>
    </recommendedName>
</protein>
<accession>A0A3C1KAU1</accession>
<dbReference type="SUPFAM" id="SSF48452">
    <property type="entry name" value="TPR-like"/>
    <property type="match status" value="2"/>
</dbReference>
<evidence type="ECO:0000313" key="2">
    <source>
        <dbReference type="Proteomes" id="UP000257479"/>
    </source>
</evidence>
<dbReference type="Proteomes" id="UP000257479">
    <property type="component" value="Unassembled WGS sequence"/>
</dbReference>
<gene>
    <name evidence="1" type="ORF">DCP95_04220</name>
</gene>
<evidence type="ECO:0000313" key="1">
    <source>
        <dbReference type="EMBL" id="HAN23762.1"/>
    </source>
</evidence>
<proteinExistence type="predicted"/>
<reference evidence="1 2" key="1">
    <citation type="journal article" date="2018" name="Nat. Biotechnol.">
        <title>A standardized bacterial taxonomy based on genome phylogeny substantially revises the tree of life.</title>
        <authorList>
            <person name="Parks D.H."/>
            <person name="Chuvochina M."/>
            <person name="Waite D.W."/>
            <person name="Rinke C."/>
            <person name="Skarshewski A."/>
            <person name="Chaumeil P.A."/>
            <person name="Hugenholtz P."/>
        </authorList>
    </citation>
    <scope>NUCLEOTIDE SEQUENCE [LARGE SCALE GENOMIC DNA]</scope>
    <source>
        <strain evidence="1">UBA9152</strain>
    </source>
</reference>
<organism evidence="1 2">
    <name type="scientific">Microbacterium ginsengisoli</name>
    <dbReference type="NCBI Taxonomy" id="400772"/>
    <lineage>
        <taxon>Bacteria</taxon>
        <taxon>Bacillati</taxon>
        <taxon>Actinomycetota</taxon>
        <taxon>Actinomycetes</taxon>
        <taxon>Micrococcales</taxon>
        <taxon>Microbacteriaceae</taxon>
        <taxon>Microbacterium</taxon>
    </lineage>
</organism>
<dbReference type="EMBL" id="DMNG01000070">
    <property type="protein sequence ID" value="HAN23762.1"/>
    <property type="molecule type" value="Genomic_DNA"/>
</dbReference>